<evidence type="ECO:0000313" key="13">
    <source>
        <dbReference type="WBParaSite" id="SBAD_0000099701-mRNA-1"/>
    </source>
</evidence>
<comment type="similarity">
    <text evidence="2 8">Belongs to the SLU7 family.</text>
</comment>
<sequence>MATFTPQIPPSVILKSKDKLQDEGPRRQTKEEYRRMKELEEARKAGTVPAMTDVETGSDINPHIPHYIAQAPWYISASGPTLKHQRPHEERKRGLADINEWYKRGVTNRVVTKYRKGACENCGAMTHTKKDCFERPRKILAKFSGEDIAPDDVSQADIELSYDAKRDRWNGFDPVEYNLKAVEEFKRFEEARKTIKAESLEEEYLIAKSSENGEEREVKEEEKEVKTEKEKEDFDEDKYAENAAMPGVKLDTDSRTRITVRNLRIREDTAKYLYNLDLNSAYYDPKSRAMRENPFKESNKAPEEVPFAGDNFTRYTGEVVTVNKTQLFAWEAHKRGAEVHALAEPTKLELLKKEYTVRKENYKHVQEKNILEKYGGEEYLRVPPKDLLLAQTEAYVEYSRTGKVVKGMEKPAIKSRYDEDVFVNNHKSVWGSYWTNGQWGYACCHNTVKNSYCIGEAGKTLLSVT</sequence>
<dbReference type="PANTHER" id="PTHR12942:SF2">
    <property type="entry name" value="PRE-MRNA-SPLICING FACTOR SLU7"/>
    <property type="match status" value="1"/>
</dbReference>
<evidence type="ECO:0000313" key="12">
    <source>
        <dbReference type="Proteomes" id="UP000270296"/>
    </source>
</evidence>
<dbReference type="InterPro" id="IPR039974">
    <property type="entry name" value="Splicing_factor_SLU7"/>
</dbReference>
<evidence type="ECO:0000313" key="11">
    <source>
        <dbReference type="EMBL" id="VDO92768.1"/>
    </source>
</evidence>
<accession>A0A183IBH1</accession>
<organism evidence="13">
    <name type="scientific">Soboliphyme baturini</name>
    <dbReference type="NCBI Taxonomy" id="241478"/>
    <lineage>
        <taxon>Eukaryota</taxon>
        <taxon>Metazoa</taxon>
        <taxon>Ecdysozoa</taxon>
        <taxon>Nematoda</taxon>
        <taxon>Enoplea</taxon>
        <taxon>Dorylaimia</taxon>
        <taxon>Dioctophymatida</taxon>
        <taxon>Dioctophymatoidea</taxon>
        <taxon>Soboliphymatidae</taxon>
        <taxon>Soboliphyme</taxon>
    </lineage>
</organism>
<protein>
    <recommendedName>
        <fullName evidence="3 8">Pre-mRNA-splicing factor SLU7</fullName>
    </recommendedName>
</protein>
<dbReference type="Pfam" id="PF11708">
    <property type="entry name" value="Slu7"/>
    <property type="match status" value="1"/>
</dbReference>
<keyword evidence="5 8" id="KW-0747">Spliceosome</keyword>
<dbReference type="EMBL" id="UZAM01006670">
    <property type="protein sequence ID" value="VDO92768.1"/>
    <property type="molecule type" value="Genomic_DNA"/>
</dbReference>
<dbReference type="GO" id="GO:0000398">
    <property type="term" value="P:mRNA splicing, via spliceosome"/>
    <property type="evidence" value="ECO:0007669"/>
    <property type="project" value="UniProtKB-UniRule"/>
</dbReference>
<feature type="domain" description="Pre-mRNA-splicing factor SLU7" evidence="10">
    <location>
        <begin position="160"/>
        <end position="432"/>
    </location>
</feature>
<evidence type="ECO:0000256" key="8">
    <source>
        <dbReference type="RuleBase" id="RU367071"/>
    </source>
</evidence>
<dbReference type="InterPro" id="IPR021715">
    <property type="entry name" value="Slu7_dom"/>
</dbReference>
<reference evidence="11 12" key="2">
    <citation type="submission" date="2018-11" db="EMBL/GenBank/DDBJ databases">
        <authorList>
            <consortium name="Pathogen Informatics"/>
        </authorList>
    </citation>
    <scope>NUCLEOTIDE SEQUENCE [LARGE SCALE GENOMIC DNA]</scope>
</reference>
<dbReference type="GO" id="GO:0005681">
    <property type="term" value="C:spliceosomal complex"/>
    <property type="evidence" value="ECO:0007669"/>
    <property type="project" value="UniProtKB-UniRule"/>
</dbReference>
<evidence type="ECO:0000259" key="10">
    <source>
        <dbReference type="Pfam" id="PF11708"/>
    </source>
</evidence>
<comment type="function">
    <text evidence="8">Involved in pre-mRNA splicing.</text>
</comment>
<dbReference type="Proteomes" id="UP000270296">
    <property type="component" value="Unassembled WGS sequence"/>
</dbReference>
<keyword evidence="12" id="KW-1185">Reference proteome</keyword>
<keyword evidence="6 8" id="KW-0508">mRNA splicing</keyword>
<dbReference type="AlphaFoldDB" id="A0A183IBH1"/>
<reference evidence="13" key="1">
    <citation type="submission" date="2016-06" db="UniProtKB">
        <authorList>
            <consortium name="WormBaseParasite"/>
        </authorList>
    </citation>
    <scope>IDENTIFICATION</scope>
</reference>
<evidence type="ECO:0000256" key="2">
    <source>
        <dbReference type="ARBA" id="ARBA00007203"/>
    </source>
</evidence>
<proteinExistence type="inferred from homology"/>
<gene>
    <name evidence="11" type="ORF">SBAD_LOCUS965</name>
</gene>
<dbReference type="PANTHER" id="PTHR12942">
    <property type="entry name" value="STEP II SPLICING FACTOR SLU7"/>
    <property type="match status" value="1"/>
</dbReference>
<feature type="compositionally biased region" description="Basic and acidic residues" evidence="9">
    <location>
        <begin position="211"/>
        <end position="234"/>
    </location>
</feature>
<feature type="compositionally biased region" description="Basic and acidic residues" evidence="9">
    <location>
        <begin position="15"/>
        <end position="33"/>
    </location>
</feature>
<feature type="region of interest" description="Disordered" evidence="9">
    <location>
        <begin position="1"/>
        <end position="33"/>
    </location>
</feature>
<comment type="subcellular location">
    <subcellularLocation>
        <location evidence="1 8">Nucleus</location>
    </subcellularLocation>
</comment>
<evidence type="ECO:0000256" key="1">
    <source>
        <dbReference type="ARBA" id="ARBA00004123"/>
    </source>
</evidence>
<evidence type="ECO:0000256" key="9">
    <source>
        <dbReference type="SAM" id="MobiDB-lite"/>
    </source>
</evidence>
<keyword evidence="4 8" id="KW-0507">mRNA processing</keyword>
<dbReference type="GO" id="GO:0030628">
    <property type="term" value="F:pre-mRNA 3'-splice site binding"/>
    <property type="evidence" value="ECO:0007669"/>
    <property type="project" value="UniProtKB-UniRule"/>
</dbReference>
<evidence type="ECO:0000256" key="7">
    <source>
        <dbReference type="ARBA" id="ARBA00023242"/>
    </source>
</evidence>
<evidence type="ECO:0000256" key="3">
    <source>
        <dbReference type="ARBA" id="ARBA00021377"/>
    </source>
</evidence>
<comment type="subunit">
    <text evidence="8">Associated with the spliceosome.</text>
</comment>
<name>A0A183IBH1_9BILA</name>
<evidence type="ECO:0000256" key="5">
    <source>
        <dbReference type="ARBA" id="ARBA00022728"/>
    </source>
</evidence>
<feature type="region of interest" description="Disordered" evidence="9">
    <location>
        <begin position="210"/>
        <end position="234"/>
    </location>
</feature>
<dbReference type="OrthoDB" id="249612at2759"/>
<dbReference type="WBParaSite" id="SBAD_0000099701-mRNA-1">
    <property type="protein sequence ID" value="SBAD_0000099701-mRNA-1"/>
    <property type="gene ID" value="SBAD_0000099701"/>
</dbReference>
<keyword evidence="7 8" id="KW-0539">Nucleus</keyword>
<evidence type="ECO:0000256" key="6">
    <source>
        <dbReference type="ARBA" id="ARBA00023187"/>
    </source>
</evidence>
<evidence type="ECO:0000256" key="4">
    <source>
        <dbReference type="ARBA" id="ARBA00022664"/>
    </source>
</evidence>